<evidence type="ECO:0000313" key="9">
    <source>
        <dbReference type="EMBL" id="VYU06224.1"/>
    </source>
</evidence>
<reference evidence="9" key="1">
    <citation type="submission" date="2019-11" db="EMBL/GenBank/DDBJ databases">
        <authorList>
            <person name="Feng L."/>
        </authorList>
    </citation>
    <scope>NUCLEOTIDE SEQUENCE</scope>
    <source>
        <strain evidence="9">VrattiLFYP33</strain>
    </source>
</reference>
<evidence type="ECO:0000256" key="3">
    <source>
        <dbReference type="ARBA" id="ARBA00022448"/>
    </source>
</evidence>
<accession>A0A6N3BSL8</accession>
<keyword evidence="3 8" id="KW-0813">Transport</keyword>
<dbReference type="GO" id="GO:0015129">
    <property type="term" value="F:lactate transmembrane transporter activity"/>
    <property type="evidence" value="ECO:0007669"/>
    <property type="project" value="UniProtKB-UniRule"/>
</dbReference>
<dbReference type="AlphaFoldDB" id="A0A6N3BSL8"/>
<dbReference type="PANTHER" id="PTHR30003">
    <property type="entry name" value="L-LACTATE PERMEASE"/>
    <property type="match status" value="1"/>
</dbReference>
<name>A0A6N3BSL8_9FIRM</name>
<dbReference type="PANTHER" id="PTHR30003:SF0">
    <property type="entry name" value="GLYCOLATE PERMEASE GLCA-RELATED"/>
    <property type="match status" value="1"/>
</dbReference>
<evidence type="ECO:0000256" key="1">
    <source>
        <dbReference type="ARBA" id="ARBA00004651"/>
    </source>
</evidence>
<comment type="similarity">
    <text evidence="2 8">Belongs to the lactate permease family.</text>
</comment>
<feature type="transmembrane region" description="Helical" evidence="8">
    <location>
        <begin position="106"/>
        <end position="133"/>
    </location>
</feature>
<dbReference type="InterPro" id="IPR003804">
    <property type="entry name" value="Lactate_perm"/>
</dbReference>
<evidence type="ECO:0000256" key="7">
    <source>
        <dbReference type="ARBA" id="ARBA00023136"/>
    </source>
</evidence>
<feature type="transmembrane region" description="Helical" evidence="8">
    <location>
        <begin position="233"/>
        <end position="258"/>
    </location>
</feature>
<feature type="transmembrane region" description="Helical" evidence="8">
    <location>
        <begin position="424"/>
        <end position="449"/>
    </location>
</feature>
<comment type="subcellular location">
    <subcellularLocation>
        <location evidence="1 8">Cell membrane</location>
        <topology evidence="1 8">Multi-pass membrane protein</topology>
    </subcellularLocation>
</comment>
<feature type="transmembrane region" description="Helical" evidence="8">
    <location>
        <begin position="145"/>
        <end position="171"/>
    </location>
</feature>
<proteinExistence type="inferred from homology"/>
<feature type="transmembrane region" description="Helical" evidence="8">
    <location>
        <begin position="37"/>
        <end position="59"/>
    </location>
</feature>
<sequence length="542" mass="59076">MELSTDIRFWLPALVPIVFLLVAIIKLRWRIAKASVVSMSLALLIAGLLFGSSPLALLFETGKGVWNAATILLVIWPAIYLYEITCEVKAVEAIRTGIQRITKHELLQILILGWVFPSFLQGITGFGVAVAVGAPLLLSIGVRPLYSIVIVLLGHSWGATFGTLALAWEALVQQSSMNGNEQVYAAFLAAAMIWIFNFLAVLYICWLYGRMRAIQSVWPVVVGLSLVMGGGELWLATINPTISCFLPTAIGMGLVFVVSKIPKYKQRWYNTDSPIMMRLNQTERAPLNDTPAKVTSGRTMSFNQAFLPYYLLIGITVLCLLVPPIYNALSVWKVALTFPETATAFGYMTKAEPYFSPVQPLTYAGTFLLLSALSSLWYYEKKKFLPKSAVTAINKRTFEKCKAPTIAITCLIVMAKYMGSSGQIYVLSTGIVELLGIYYVIVSPLLGMIGSFLTGSNMSSNILFGNLQMLAAKALGINPAITAALQTTGGVLGNSFSPGCVIMGIVTTGFNEGEDKILKLMMPFTIALAVIFGLLGFMQLLL</sequence>
<organism evidence="9">
    <name type="scientific">Veillonella ratti</name>
    <dbReference type="NCBI Taxonomy" id="103892"/>
    <lineage>
        <taxon>Bacteria</taxon>
        <taxon>Bacillati</taxon>
        <taxon>Bacillota</taxon>
        <taxon>Negativicutes</taxon>
        <taxon>Veillonellales</taxon>
        <taxon>Veillonellaceae</taxon>
        <taxon>Veillonella</taxon>
    </lineage>
</organism>
<keyword evidence="4 8" id="KW-1003">Cell membrane</keyword>
<evidence type="ECO:0000256" key="5">
    <source>
        <dbReference type="ARBA" id="ARBA00022692"/>
    </source>
</evidence>
<keyword evidence="5 8" id="KW-0812">Transmembrane</keyword>
<feature type="transmembrane region" description="Helical" evidence="8">
    <location>
        <begin position="183"/>
        <end position="209"/>
    </location>
</feature>
<keyword evidence="6 8" id="KW-1133">Transmembrane helix</keyword>
<dbReference type="GO" id="GO:0015295">
    <property type="term" value="F:solute:proton symporter activity"/>
    <property type="evidence" value="ECO:0007669"/>
    <property type="project" value="TreeGrafter"/>
</dbReference>
<dbReference type="RefSeq" id="WP_021842669.1">
    <property type="nucleotide sequence ID" value="NZ_CACRUX010000046.1"/>
</dbReference>
<dbReference type="Pfam" id="PF02652">
    <property type="entry name" value="Lactate_perm"/>
    <property type="match status" value="1"/>
</dbReference>
<gene>
    <name evidence="9" type="primary">lctP</name>
    <name evidence="9" type="ORF">VRLFYP33_01149</name>
</gene>
<feature type="transmembrane region" description="Helical" evidence="8">
    <location>
        <begin position="401"/>
        <end position="418"/>
    </location>
</feature>
<comment type="function">
    <text evidence="8">Uptake of L-lactate across the membrane. Can also transport D-lactate and glycolate.</text>
</comment>
<feature type="transmembrane region" description="Helical" evidence="8">
    <location>
        <begin position="361"/>
        <end position="380"/>
    </location>
</feature>
<evidence type="ECO:0000256" key="8">
    <source>
        <dbReference type="RuleBase" id="RU365092"/>
    </source>
</evidence>
<feature type="transmembrane region" description="Helical" evidence="8">
    <location>
        <begin position="65"/>
        <end position="85"/>
    </location>
</feature>
<evidence type="ECO:0000256" key="2">
    <source>
        <dbReference type="ARBA" id="ARBA00010100"/>
    </source>
</evidence>
<keyword evidence="7 8" id="KW-0472">Membrane</keyword>
<protein>
    <recommendedName>
        <fullName evidence="8">L-lactate permease</fullName>
    </recommendedName>
</protein>
<feature type="transmembrane region" description="Helical" evidence="8">
    <location>
        <begin position="520"/>
        <end position="541"/>
    </location>
</feature>
<feature type="transmembrane region" description="Helical" evidence="8">
    <location>
        <begin position="306"/>
        <end position="326"/>
    </location>
</feature>
<evidence type="ECO:0000256" key="6">
    <source>
        <dbReference type="ARBA" id="ARBA00022989"/>
    </source>
</evidence>
<feature type="transmembrane region" description="Helical" evidence="8">
    <location>
        <begin position="7"/>
        <end position="25"/>
    </location>
</feature>
<dbReference type="GO" id="GO:0005886">
    <property type="term" value="C:plasma membrane"/>
    <property type="evidence" value="ECO:0007669"/>
    <property type="project" value="UniProtKB-SubCell"/>
</dbReference>
<evidence type="ECO:0000256" key="4">
    <source>
        <dbReference type="ARBA" id="ARBA00022475"/>
    </source>
</evidence>
<dbReference type="EMBL" id="CACRUX010000046">
    <property type="protein sequence ID" value="VYU06224.1"/>
    <property type="molecule type" value="Genomic_DNA"/>
</dbReference>